<accession>A0ABP0XYR9</accession>
<gene>
    <name evidence="2" type="ORF">CITCOLO1_LOCUS5017</name>
</gene>
<sequence>MCRGINAVTNFDLSTYIRWLKPQQHHPNPKQSSPPISSFFPIDTPPNNNTLQSSNDNLHFPIFQPLNIDDTNNNVIIPTAPQTSPRTALGLLLKSSLFKHLVEKNIVNNVNEEEYYSNDEEARGLLSFAHSNNPYLDLHYPCQGTTNLSLSTPLHYSTLPMSQI</sequence>
<dbReference type="EMBL" id="OZ021745">
    <property type="protein sequence ID" value="CAK9313303.1"/>
    <property type="molecule type" value="Genomic_DNA"/>
</dbReference>
<evidence type="ECO:0000313" key="2">
    <source>
        <dbReference type="EMBL" id="CAK9313303.1"/>
    </source>
</evidence>
<reference evidence="2 3" key="1">
    <citation type="submission" date="2024-03" db="EMBL/GenBank/DDBJ databases">
        <authorList>
            <person name="Gkanogiannis A."/>
            <person name="Becerra Lopez-Lavalle L."/>
        </authorList>
    </citation>
    <scope>NUCLEOTIDE SEQUENCE [LARGE SCALE GENOMIC DNA]</scope>
</reference>
<feature type="compositionally biased region" description="Low complexity" evidence="1">
    <location>
        <begin position="33"/>
        <end position="42"/>
    </location>
</feature>
<feature type="region of interest" description="Disordered" evidence="1">
    <location>
        <begin position="23"/>
        <end position="51"/>
    </location>
</feature>
<proteinExistence type="predicted"/>
<evidence type="ECO:0000256" key="1">
    <source>
        <dbReference type="SAM" id="MobiDB-lite"/>
    </source>
</evidence>
<dbReference type="Proteomes" id="UP001642487">
    <property type="component" value="Chromosome 11"/>
</dbReference>
<organism evidence="2 3">
    <name type="scientific">Citrullus colocynthis</name>
    <name type="common">colocynth</name>
    <dbReference type="NCBI Taxonomy" id="252529"/>
    <lineage>
        <taxon>Eukaryota</taxon>
        <taxon>Viridiplantae</taxon>
        <taxon>Streptophyta</taxon>
        <taxon>Embryophyta</taxon>
        <taxon>Tracheophyta</taxon>
        <taxon>Spermatophyta</taxon>
        <taxon>Magnoliopsida</taxon>
        <taxon>eudicotyledons</taxon>
        <taxon>Gunneridae</taxon>
        <taxon>Pentapetalae</taxon>
        <taxon>rosids</taxon>
        <taxon>fabids</taxon>
        <taxon>Cucurbitales</taxon>
        <taxon>Cucurbitaceae</taxon>
        <taxon>Benincaseae</taxon>
        <taxon>Citrullus</taxon>
    </lineage>
</organism>
<protein>
    <submittedName>
        <fullName evidence="2">Uncharacterized protein</fullName>
    </submittedName>
</protein>
<evidence type="ECO:0000313" key="3">
    <source>
        <dbReference type="Proteomes" id="UP001642487"/>
    </source>
</evidence>
<name>A0ABP0XYR9_9ROSI</name>
<keyword evidence="3" id="KW-1185">Reference proteome</keyword>